<proteinExistence type="predicted"/>
<protein>
    <submittedName>
        <fullName evidence="1">Uncharacterized protein</fullName>
    </submittedName>
</protein>
<organism evidence="1">
    <name type="scientific">Anguilla anguilla</name>
    <name type="common">European freshwater eel</name>
    <name type="synonym">Muraena anguilla</name>
    <dbReference type="NCBI Taxonomy" id="7936"/>
    <lineage>
        <taxon>Eukaryota</taxon>
        <taxon>Metazoa</taxon>
        <taxon>Chordata</taxon>
        <taxon>Craniata</taxon>
        <taxon>Vertebrata</taxon>
        <taxon>Euteleostomi</taxon>
        <taxon>Actinopterygii</taxon>
        <taxon>Neopterygii</taxon>
        <taxon>Teleostei</taxon>
        <taxon>Anguilliformes</taxon>
        <taxon>Anguillidae</taxon>
        <taxon>Anguilla</taxon>
    </lineage>
</organism>
<dbReference type="AlphaFoldDB" id="A0A0E9WBJ9"/>
<reference evidence="1" key="1">
    <citation type="submission" date="2014-11" db="EMBL/GenBank/DDBJ databases">
        <authorList>
            <person name="Amaro Gonzalez C."/>
        </authorList>
    </citation>
    <scope>NUCLEOTIDE SEQUENCE</scope>
</reference>
<name>A0A0E9WBJ9_ANGAN</name>
<evidence type="ECO:0000313" key="1">
    <source>
        <dbReference type="EMBL" id="JAH86858.1"/>
    </source>
</evidence>
<accession>A0A0E9WBJ9</accession>
<reference evidence="1" key="2">
    <citation type="journal article" date="2015" name="Fish Shellfish Immunol.">
        <title>Early steps in the European eel (Anguilla anguilla)-Vibrio vulnificus interaction in the gills: Role of the RtxA13 toxin.</title>
        <authorList>
            <person name="Callol A."/>
            <person name="Pajuelo D."/>
            <person name="Ebbesson L."/>
            <person name="Teles M."/>
            <person name="MacKenzie S."/>
            <person name="Amaro C."/>
        </authorList>
    </citation>
    <scope>NUCLEOTIDE SEQUENCE</scope>
</reference>
<dbReference type="EMBL" id="GBXM01021719">
    <property type="protein sequence ID" value="JAH86858.1"/>
    <property type="molecule type" value="Transcribed_RNA"/>
</dbReference>
<sequence length="81" mass="9249">MQNQWGEGDMAESMMRYTLKTNTKKRNNKKAKRKEQYRCASKSSRKLFAVTAWILSDKFTVFKTVVGVELLCVGAESCSCT</sequence>